<protein>
    <recommendedName>
        <fullName evidence="1">Peptidase S49 domain-containing protein</fullName>
    </recommendedName>
</protein>
<dbReference type="EMBL" id="CT867995">
    <property type="protein sequence ID" value="CAK58058.1"/>
    <property type="molecule type" value="Genomic_DNA"/>
</dbReference>
<evidence type="ECO:0000259" key="1">
    <source>
        <dbReference type="Pfam" id="PF01343"/>
    </source>
</evidence>
<dbReference type="PANTHER" id="PTHR33209:SF2">
    <property type="entry name" value="CHROMOSOME UNDETERMINED SCAFFOLD_55, WHOLE GENOME SHOTGUN SEQUENCE"/>
    <property type="match status" value="1"/>
</dbReference>
<reference evidence="2 3" key="1">
    <citation type="journal article" date="2006" name="Nature">
        <title>Global trends of whole-genome duplications revealed by the ciliate Paramecium tetraurelia.</title>
        <authorList>
            <consortium name="Genoscope"/>
            <person name="Aury J.-M."/>
            <person name="Jaillon O."/>
            <person name="Duret L."/>
            <person name="Noel B."/>
            <person name="Jubin C."/>
            <person name="Porcel B.M."/>
            <person name="Segurens B."/>
            <person name="Daubin V."/>
            <person name="Anthouard V."/>
            <person name="Aiach N."/>
            <person name="Arnaiz O."/>
            <person name="Billaut A."/>
            <person name="Beisson J."/>
            <person name="Blanc I."/>
            <person name="Bouhouche K."/>
            <person name="Camara F."/>
            <person name="Duharcourt S."/>
            <person name="Guigo R."/>
            <person name="Gogendeau D."/>
            <person name="Katinka M."/>
            <person name="Keller A.-M."/>
            <person name="Kissmehl R."/>
            <person name="Klotz C."/>
            <person name="Koll F."/>
            <person name="Le Moue A."/>
            <person name="Lepere C."/>
            <person name="Malinsky S."/>
            <person name="Nowacki M."/>
            <person name="Nowak J.K."/>
            <person name="Plattner H."/>
            <person name="Poulain J."/>
            <person name="Ruiz F."/>
            <person name="Serrano V."/>
            <person name="Zagulski M."/>
            <person name="Dessen P."/>
            <person name="Betermier M."/>
            <person name="Weissenbach J."/>
            <person name="Scarpelli C."/>
            <person name="Schachter V."/>
            <person name="Sperling L."/>
            <person name="Meyer E."/>
            <person name="Cohen J."/>
            <person name="Wincker P."/>
        </authorList>
    </citation>
    <scope>NUCLEOTIDE SEQUENCE [LARGE SCALE GENOMIC DNA]</scope>
    <source>
        <strain evidence="2 3">Stock d4-2</strain>
    </source>
</reference>
<dbReference type="OrthoDB" id="284461at2759"/>
<dbReference type="SUPFAM" id="SSF52096">
    <property type="entry name" value="ClpP/crotonase"/>
    <property type="match status" value="1"/>
</dbReference>
<feature type="domain" description="Peptidase S49" evidence="1">
    <location>
        <begin position="75"/>
        <end position="184"/>
    </location>
</feature>
<evidence type="ECO:0000313" key="3">
    <source>
        <dbReference type="Proteomes" id="UP000000600"/>
    </source>
</evidence>
<dbReference type="HOGENOM" id="CLU_046540_1_0_1"/>
<dbReference type="InterPro" id="IPR002142">
    <property type="entry name" value="Peptidase_S49"/>
</dbReference>
<dbReference type="GO" id="GO:0006508">
    <property type="term" value="P:proteolysis"/>
    <property type="evidence" value="ECO:0007669"/>
    <property type="project" value="InterPro"/>
</dbReference>
<organism evidence="2 3">
    <name type="scientific">Paramecium tetraurelia</name>
    <dbReference type="NCBI Taxonomy" id="5888"/>
    <lineage>
        <taxon>Eukaryota</taxon>
        <taxon>Sar</taxon>
        <taxon>Alveolata</taxon>
        <taxon>Ciliophora</taxon>
        <taxon>Intramacronucleata</taxon>
        <taxon>Oligohymenophorea</taxon>
        <taxon>Peniculida</taxon>
        <taxon>Parameciidae</taxon>
        <taxon>Paramecium</taxon>
    </lineage>
</organism>
<dbReference type="GeneID" id="5011240"/>
<dbReference type="KEGG" id="ptm:GSPATT00029094001"/>
<sequence>MNFRNRIFKIKISSVITPQLQLFQIYSRVEKVADSLDKWSIYKPECIALIINSLGGSLIQTQNLANLIKKYSQTNKIPIYCFGEDIVIKSALGLLTIGDKAYVNPYAIVGNMGYAQPFFDLRKLASNWHIYQKHIVTNENMKLLNPLTELSEKNKEWVEQQMKNQEAELINMIEINRKLDKSTFEDRVKEVYHNGIVQPNVLLKHGIIDGYIGFDTMSQGKKVRKLM</sequence>
<dbReference type="GO" id="GO:0004252">
    <property type="term" value="F:serine-type endopeptidase activity"/>
    <property type="evidence" value="ECO:0000318"/>
    <property type="project" value="GO_Central"/>
</dbReference>
<name>A0BHP1_PARTE</name>
<accession>A0BHP1</accession>
<dbReference type="RefSeq" id="XP_001425456.1">
    <property type="nucleotide sequence ID" value="XM_001425419.1"/>
</dbReference>
<dbReference type="PANTHER" id="PTHR33209">
    <property type="entry name" value="PROTEASE 4"/>
    <property type="match status" value="1"/>
</dbReference>
<evidence type="ECO:0000313" key="2">
    <source>
        <dbReference type="EMBL" id="CAK58058.1"/>
    </source>
</evidence>
<dbReference type="OMA" id="MNFRNRI"/>
<gene>
    <name evidence="2" type="ORF">GSPATT00029094001</name>
</gene>
<dbReference type="AlphaFoldDB" id="A0BHP1"/>
<dbReference type="InParanoid" id="A0BHP1"/>
<dbReference type="Pfam" id="PF01343">
    <property type="entry name" value="Peptidase_S49"/>
    <property type="match status" value="1"/>
</dbReference>
<proteinExistence type="predicted"/>
<dbReference type="InterPro" id="IPR029045">
    <property type="entry name" value="ClpP/crotonase-like_dom_sf"/>
</dbReference>
<dbReference type="Proteomes" id="UP000000600">
    <property type="component" value="Unassembled WGS sequence"/>
</dbReference>
<dbReference type="Gene3D" id="3.90.226.10">
    <property type="entry name" value="2-enoyl-CoA Hydratase, Chain A, domain 1"/>
    <property type="match status" value="1"/>
</dbReference>
<keyword evidence="3" id="KW-1185">Reference proteome</keyword>